<proteinExistence type="predicted"/>
<dbReference type="EMBL" id="LCKF01000029">
    <property type="protein sequence ID" value="KKT90720.1"/>
    <property type="molecule type" value="Genomic_DNA"/>
</dbReference>
<dbReference type="Proteomes" id="UP000033966">
    <property type="component" value="Unassembled WGS sequence"/>
</dbReference>
<dbReference type="AlphaFoldDB" id="A0A0G1L4P9"/>
<gene>
    <name evidence="1" type="ORF">UW92_C0029G0007</name>
</gene>
<accession>A0A0G1L4P9</accession>
<sequence>MGHGKMGKNKKENGKKATLIILFLLIFVSNANADLYLASRTGSIYFNTSDTARMQIFSGGNLTLLGMANLSVPGNIDVGGGYSGGGISLIGVGSEKGSGQFAKDIMIDGQIVAISDVEINKSFIPTRDLFSLLGNATNRFLTAYVVNVMSGNTTLVLNANVSIAGNLTVDAGLKVVGDINATGSVWALGTNLSALGTAAAGWTDDGSGIRLTTATDLVGIGAAAPEAKLHVRVNDTNNISTTNVLILEHIIQNPLNSTGGIGAGILIRGVDNGSNIDDIALINATLTSAINGSESSSLGFYTREAGGSLTPRLVINGSNVGIGTTEPTQPLHVVGDTNITGSLFVQGKNLSTFSNVSVLHAYNQSGGNFAPLSIDAGGNLLINVVEEGGAINLAAGAAGVDLTLTGALIANSFNVTSASQNATFNGDVRILGTLYGGSPLKVGSGINISVGSGEDSLFVSDSAGNKLFRITDTGMLNITSSAGNTSFDSETLFIDATN</sequence>
<reference evidence="1 2" key="1">
    <citation type="journal article" date="2015" name="Nature">
        <title>rRNA introns, odd ribosomes, and small enigmatic genomes across a large radiation of phyla.</title>
        <authorList>
            <person name="Brown C.T."/>
            <person name="Hug L.A."/>
            <person name="Thomas B.C."/>
            <person name="Sharon I."/>
            <person name="Castelle C.J."/>
            <person name="Singh A."/>
            <person name="Wilkins M.J."/>
            <person name="Williams K.H."/>
            <person name="Banfield J.F."/>
        </authorList>
    </citation>
    <scope>NUCLEOTIDE SEQUENCE [LARGE SCALE GENOMIC DNA]</scope>
</reference>
<name>A0A0G1L4P9_9BACT</name>
<organism evidence="1 2">
    <name type="scientific">Candidatus Jorgensenbacteria bacterium GW2011_GWA2_45_13</name>
    <dbReference type="NCBI Taxonomy" id="1618662"/>
    <lineage>
        <taxon>Bacteria</taxon>
        <taxon>Candidatus Joergenseniibacteriota</taxon>
    </lineage>
</organism>
<evidence type="ECO:0000313" key="1">
    <source>
        <dbReference type="EMBL" id="KKT90720.1"/>
    </source>
</evidence>
<protein>
    <submittedName>
        <fullName evidence="1">Uncharacterized protein</fullName>
    </submittedName>
</protein>
<feature type="non-terminal residue" evidence="1">
    <location>
        <position position="498"/>
    </location>
</feature>
<evidence type="ECO:0000313" key="2">
    <source>
        <dbReference type="Proteomes" id="UP000033966"/>
    </source>
</evidence>
<comment type="caution">
    <text evidence="1">The sequence shown here is derived from an EMBL/GenBank/DDBJ whole genome shotgun (WGS) entry which is preliminary data.</text>
</comment>